<feature type="transmembrane region" description="Helical" evidence="1">
    <location>
        <begin position="92"/>
        <end position="112"/>
    </location>
</feature>
<keyword evidence="1" id="KW-1133">Transmembrane helix</keyword>
<protein>
    <recommendedName>
        <fullName evidence="2">DUF7224 domain-containing protein</fullName>
    </recommendedName>
</protein>
<dbReference type="RefSeq" id="WP_345685900.1">
    <property type="nucleotide sequence ID" value="NZ_BAABIT010000001.1"/>
</dbReference>
<name>A0ABV9XSL6_9ACTN</name>
<evidence type="ECO:0000313" key="4">
    <source>
        <dbReference type="Proteomes" id="UP001595829"/>
    </source>
</evidence>
<feature type="transmembrane region" description="Helical" evidence="1">
    <location>
        <begin position="124"/>
        <end position="144"/>
    </location>
</feature>
<sequence length="420" mass="44625">MKITVLFRTSPAVWAAPVALALPLLYYLGPGRPPADNFGYAPEITSYPLRFAYPFAYAVTSALAAWVSASLRQAGVWDMNHARSRYRIAAQALLPVVTLAWTMLILPPLTALTVEGTWPTWDSVSPLVVGMIVCVEHAVIGFAVGRWVPKVIAAPVLAVVTWVAVAFTVTVDAPWVRHVSGAFPEQLMFGEAPAWGALWPHVAFTGSIAAALMVAWLPVRRRAVAAAAALAVAAAGVTSTCKAVKNYDYTPPLKTYAVTMECGHTGGTAVCMPEQTAGALPQAVKATQKVLADFAAAGVPLRPKTVIDTLPEGRFATPSTASTWRVPLTAATDRDDAAFAVAVAATGMNCPSPDPLLRRVVIAWAAHVTGTTPSWQRLRASIDRQGSPGDVDGMLRSVLSRPAKEQADWFTTTSRKACTV</sequence>
<feature type="transmembrane region" description="Helical" evidence="1">
    <location>
        <begin position="12"/>
        <end position="29"/>
    </location>
</feature>
<feature type="transmembrane region" description="Helical" evidence="1">
    <location>
        <begin position="49"/>
        <end position="71"/>
    </location>
</feature>
<evidence type="ECO:0000313" key="3">
    <source>
        <dbReference type="EMBL" id="MFC5026467.1"/>
    </source>
</evidence>
<evidence type="ECO:0000259" key="2">
    <source>
        <dbReference type="Pfam" id="PF23866"/>
    </source>
</evidence>
<keyword evidence="4" id="KW-1185">Reference proteome</keyword>
<feature type="domain" description="DUF7224" evidence="2">
    <location>
        <begin position="270"/>
        <end position="415"/>
    </location>
</feature>
<gene>
    <name evidence="3" type="ORF">ACFPM3_30480</name>
</gene>
<dbReference type="EMBL" id="JBHSJD010000025">
    <property type="protein sequence ID" value="MFC5026467.1"/>
    <property type="molecule type" value="Genomic_DNA"/>
</dbReference>
<dbReference type="InterPro" id="IPR055648">
    <property type="entry name" value="DUF7224"/>
</dbReference>
<feature type="transmembrane region" description="Helical" evidence="1">
    <location>
        <begin position="196"/>
        <end position="217"/>
    </location>
</feature>
<evidence type="ECO:0000256" key="1">
    <source>
        <dbReference type="SAM" id="Phobius"/>
    </source>
</evidence>
<reference evidence="4" key="1">
    <citation type="journal article" date="2019" name="Int. J. Syst. Evol. Microbiol.">
        <title>The Global Catalogue of Microorganisms (GCM) 10K type strain sequencing project: providing services to taxonomists for standard genome sequencing and annotation.</title>
        <authorList>
            <consortium name="The Broad Institute Genomics Platform"/>
            <consortium name="The Broad Institute Genome Sequencing Center for Infectious Disease"/>
            <person name="Wu L."/>
            <person name="Ma J."/>
        </authorList>
    </citation>
    <scope>NUCLEOTIDE SEQUENCE [LARGE SCALE GENOMIC DNA]</scope>
    <source>
        <strain evidence="4">CGMCC 4.1648</strain>
    </source>
</reference>
<keyword evidence="1" id="KW-0812">Transmembrane</keyword>
<organism evidence="3 4">
    <name type="scientific">Streptomyces coeruleoprunus</name>
    <dbReference type="NCBI Taxonomy" id="285563"/>
    <lineage>
        <taxon>Bacteria</taxon>
        <taxon>Bacillati</taxon>
        <taxon>Actinomycetota</taxon>
        <taxon>Actinomycetes</taxon>
        <taxon>Kitasatosporales</taxon>
        <taxon>Streptomycetaceae</taxon>
        <taxon>Streptomyces</taxon>
    </lineage>
</organism>
<accession>A0ABV9XSL6</accession>
<feature type="transmembrane region" description="Helical" evidence="1">
    <location>
        <begin position="151"/>
        <end position="176"/>
    </location>
</feature>
<keyword evidence="1" id="KW-0472">Membrane</keyword>
<proteinExistence type="predicted"/>
<dbReference type="Proteomes" id="UP001595829">
    <property type="component" value="Unassembled WGS sequence"/>
</dbReference>
<dbReference type="Pfam" id="PF23866">
    <property type="entry name" value="DUF7224"/>
    <property type="match status" value="1"/>
</dbReference>
<comment type="caution">
    <text evidence="3">The sequence shown here is derived from an EMBL/GenBank/DDBJ whole genome shotgun (WGS) entry which is preliminary data.</text>
</comment>